<evidence type="ECO:0000313" key="10">
    <source>
        <dbReference type="EMBL" id="KAJ1349835.1"/>
    </source>
</evidence>
<feature type="compositionally biased region" description="Low complexity" evidence="7">
    <location>
        <begin position="867"/>
        <end position="884"/>
    </location>
</feature>
<dbReference type="Proteomes" id="UP001196413">
    <property type="component" value="Unassembled WGS sequence"/>
</dbReference>
<dbReference type="GO" id="GO:0000139">
    <property type="term" value="C:Golgi membrane"/>
    <property type="evidence" value="ECO:0007669"/>
    <property type="project" value="UniProtKB-SubCell"/>
</dbReference>
<dbReference type="Pfam" id="PF12931">
    <property type="entry name" value="TPR_Sec16"/>
    <property type="match status" value="1"/>
</dbReference>
<feature type="domain" description="Sec16 Sec23-binding" evidence="8">
    <location>
        <begin position="241"/>
        <end position="512"/>
    </location>
</feature>
<evidence type="ECO:0000256" key="1">
    <source>
        <dbReference type="ARBA" id="ARBA00004240"/>
    </source>
</evidence>
<feature type="region of interest" description="Disordered" evidence="7">
    <location>
        <begin position="662"/>
        <end position="689"/>
    </location>
</feature>
<name>A0AAD5M284_PARTN</name>
<keyword evidence="6" id="KW-0653">Protein transport</keyword>
<keyword evidence="5 6" id="KW-0931">ER-Golgi transport</keyword>
<accession>A0AAD5M284</accession>
<feature type="region of interest" description="Disordered" evidence="7">
    <location>
        <begin position="856"/>
        <end position="884"/>
    </location>
</feature>
<dbReference type="AlphaFoldDB" id="A0AAD5M284"/>
<evidence type="ECO:0000256" key="5">
    <source>
        <dbReference type="ARBA" id="ARBA00022892"/>
    </source>
</evidence>
<keyword evidence="6" id="KW-0472">Membrane</keyword>
<keyword evidence="6" id="KW-0333">Golgi apparatus</keyword>
<dbReference type="PANTHER" id="PTHR13402:SF6">
    <property type="entry name" value="SECRETORY 16, ISOFORM I"/>
    <property type="match status" value="1"/>
</dbReference>
<dbReference type="Gene3D" id="1.25.40.1030">
    <property type="match status" value="1"/>
</dbReference>
<organism evidence="10 11">
    <name type="scientific">Parelaphostrongylus tenuis</name>
    <name type="common">Meningeal worm</name>
    <dbReference type="NCBI Taxonomy" id="148309"/>
    <lineage>
        <taxon>Eukaryota</taxon>
        <taxon>Metazoa</taxon>
        <taxon>Ecdysozoa</taxon>
        <taxon>Nematoda</taxon>
        <taxon>Chromadorea</taxon>
        <taxon>Rhabditida</taxon>
        <taxon>Rhabditina</taxon>
        <taxon>Rhabditomorpha</taxon>
        <taxon>Strongyloidea</taxon>
        <taxon>Metastrongylidae</taxon>
        <taxon>Parelaphostrongylus</taxon>
    </lineage>
</organism>
<feature type="region of interest" description="Disordered" evidence="7">
    <location>
        <begin position="1"/>
        <end position="69"/>
    </location>
</feature>
<feature type="compositionally biased region" description="Polar residues" evidence="7">
    <location>
        <begin position="214"/>
        <end position="223"/>
    </location>
</feature>
<gene>
    <name evidence="10" type="ORF">KIN20_005488</name>
</gene>
<dbReference type="InterPro" id="IPR024298">
    <property type="entry name" value="Sec16_Sec23-bd"/>
</dbReference>
<feature type="region of interest" description="Disordered" evidence="7">
    <location>
        <begin position="713"/>
        <end position="742"/>
    </location>
</feature>
<keyword evidence="3 6" id="KW-0813">Transport</keyword>
<dbReference type="Pfam" id="PF12932">
    <property type="entry name" value="Sec16"/>
    <property type="match status" value="1"/>
</dbReference>
<evidence type="ECO:0000256" key="3">
    <source>
        <dbReference type="ARBA" id="ARBA00022448"/>
    </source>
</evidence>
<dbReference type="GO" id="GO:0016192">
    <property type="term" value="P:vesicle-mediated transport"/>
    <property type="evidence" value="ECO:0007669"/>
    <property type="project" value="UniProtKB-KW"/>
</dbReference>
<feature type="compositionally biased region" description="Polar residues" evidence="7">
    <location>
        <begin position="662"/>
        <end position="675"/>
    </location>
</feature>
<evidence type="ECO:0000259" key="8">
    <source>
        <dbReference type="Pfam" id="PF12931"/>
    </source>
</evidence>
<dbReference type="InterPro" id="IPR024340">
    <property type="entry name" value="Sec16_CCD"/>
</dbReference>
<evidence type="ECO:0000256" key="7">
    <source>
        <dbReference type="SAM" id="MobiDB-lite"/>
    </source>
</evidence>
<dbReference type="GO" id="GO:0070973">
    <property type="term" value="P:protein localization to endoplasmic reticulum exit site"/>
    <property type="evidence" value="ECO:0007669"/>
    <property type="project" value="TreeGrafter"/>
</dbReference>
<keyword evidence="4 6" id="KW-0256">Endoplasmic reticulum</keyword>
<feature type="region of interest" description="Disordered" evidence="7">
    <location>
        <begin position="577"/>
        <end position="607"/>
    </location>
</feature>
<feature type="compositionally biased region" description="Polar residues" evidence="7">
    <location>
        <begin position="714"/>
        <end position="728"/>
    </location>
</feature>
<feature type="compositionally biased region" description="Low complexity" evidence="7">
    <location>
        <begin position="584"/>
        <end position="596"/>
    </location>
</feature>
<comment type="caution">
    <text evidence="10">The sequence shown here is derived from an EMBL/GenBank/DDBJ whole genome shotgun (WGS) entry which is preliminary data.</text>
</comment>
<dbReference type="PANTHER" id="PTHR13402">
    <property type="entry name" value="RGPR-RELATED"/>
    <property type="match status" value="1"/>
</dbReference>
<dbReference type="CDD" id="cd09233">
    <property type="entry name" value="ACE1-Sec16-like"/>
    <property type="match status" value="1"/>
</dbReference>
<evidence type="ECO:0000259" key="9">
    <source>
        <dbReference type="Pfam" id="PF12932"/>
    </source>
</evidence>
<dbReference type="GO" id="GO:0007030">
    <property type="term" value="P:Golgi organization"/>
    <property type="evidence" value="ECO:0007669"/>
    <property type="project" value="TreeGrafter"/>
</dbReference>
<feature type="region of interest" description="Disordered" evidence="7">
    <location>
        <begin position="196"/>
        <end position="223"/>
    </location>
</feature>
<dbReference type="EMBL" id="JAHQIW010000750">
    <property type="protein sequence ID" value="KAJ1349835.1"/>
    <property type="molecule type" value="Genomic_DNA"/>
</dbReference>
<evidence type="ECO:0000256" key="4">
    <source>
        <dbReference type="ARBA" id="ARBA00022824"/>
    </source>
</evidence>
<comment type="subcellular location">
    <subcellularLocation>
        <location evidence="1">Endoplasmic reticulum</location>
    </subcellularLocation>
    <subcellularLocation>
        <location evidence="6">Golgi apparatus membrane</location>
    </subcellularLocation>
</comment>
<dbReference type="GO" id="GO:0070971">
    <property type="term" value="C:endoplasmic reticulum exit site"/>
    <property type="evidence" value="ECO:0007669"/>
    <property type="project" value="TreeGrafter"/>
</dbReference>
<feature type="compositionally biased region" description="Basic and acidic residues" evidence="7">
    <location>
        <begin position="28"/>
        <end position="51"/>
    </location>
</feature>
<evidence type="ECO:0000256" key="6">
    <source>
        <dbReference type="RuleBase" id="RU364101"/>
    </source>
</evidence>
<keyword evidence="11" id="KW-1185">Reference proteome</keyword>
<feature type="compositionally biased region" description="Basic and acidic residues" evidence="7">
    <location>
        <begin position="1"/>
        <end position="15"/>
    </location>
</feature>
<reference evidence="10" key="1">
    <citation type="submission" date="2021-06" db="EMBL/GenBank/DDBJ databases">
        <title>Parelaphostrongylus tenuis whole genome reference sequence.</title>
        <authorList>
            <person name="Garwood T.J."/>
            <person name="Larsen P.A."/>
            <person name="Fountain-Jones N.M."/>
            <person name="Garbe J.R."/>
            <person name="Macchietto M.G."/>
            <person name="Kania S.A."/>
            <person name="Gerhold R.W."/>
            <person name="Richards J.E."/>
            <person name="Wolf T.M."/>
        </authorList>
    </citation>
    <scope>NUCLEOTIDE SEQUENCE</scope>
    <source>
        <strain evidence="10">MNPRO001-30</strain>
        <tissue evidence="10">Meninges</tissue>
    </source>
</reference>
<proteinExistence type="inferred from homology"/>
<comment type="similarity">
    <text evidence="2 6">Belongs to the SEC16 family.</text>
</comment>
<dbReference type="GO" id="GO:0015031">
    <property type="term" value="P:protein transport"/>
    <property type="evidence" value="ECO:0007669"/>
    <property type="project" value="UniProtKB-KW"/>
</dbReference>
<dbReference type="GO" id="GO:0012507">
    <property type="term" value="C:ER to Golgi transport vesicle membrane"/>
    <property type="evidence" value="ECO:0007669"/>
    <property type="project" value="TreeGrafter"/>
</dbReference>
<evidence type="ECO:0000313" key="11">
    <source>
        <dbReference type="Proteomes" id="UP001196413"/>
    </source>
</evidence>
<feature type="domain" description="Sec16 central conserved" evidence="9">
    <location>
        <begin position="71"/>
        <end position="176"/>
    </location>
</feature>
<protein>
    <recommendedName>
        <fullName evidence="6">Protein transport protein sec16</fullName>
    </recommendedName>
</protein>
<evidence type="ECO:0000256" key="2">
    <source>
        <dbReference type="ARBA" id="ARBA00005927"/>
    </source>
</evidence>
<sequence>MQDEYYSRRLEESQKAYEGSSQQLLLSDVERDNVDDTSERGGIDDNHDGRTSEISSADSIQRAPPKHRVPHAFVTFGPGGKMVTVRADSSMSLVQIDDIRTVISDPHTVRLIDCAQSFKGPLLIGQTPTNSVRLYIERQIQLLQNLDVLCENTSSNDVTDCLLIWQLLGVIVQQQGRVTGPDLARLLVRASSASSRTSSSTSQNCLFHERGATPSDSTSTASRSVKNVIVKDTSAYERFTELLLGGHITEAIDSAVGDGFFADAMVLARRLLGDDVAKLAEIEERFIATRPQCHPVVTLLSVSSKKPVPIIMNPIGDDSGGWRTHAAIILANLTSSEAMQTVYDLGKALVKHDYNCAADFCFLAVAVLSGVNPFKPDSTSIDQCESRQHISLIHASIPGRYSASLKCRYGFSLADFHATEIFDYAIRLSNISGYSPLGECIEYQRKRIQYAHLIADFGGFTTDAFRYCTEVARAIWNYYHLLPDDVLNDLCDLANRLRYVASANDSEVLWIAHLRSMIEQKKQFHCSEVPQCDFVTSQQLPQASLPVPTDHCVSVNAESTDGGTFRHELSLTPRHAQLQDPVQMSSSASCSSVMSAESEDSRESALRQRFPSSANHHGYNSDEHMIPVDEPQPYATTPPHLEAHLQASVDELSSNSCYTSAQSITEDSITRTSGRQSKDSPIAQHTPLNNFQNITQIPLSSLSAAPVYQPHVHSAQQNISSGQSNGLSDNIKKNDSSHRSKGFLGNLKEKLMKAIPNGDEMILPDDSEPTIVWDPVKGRYVGAGVEEEIRSAPPPIMNISNSQPSFGGLRAARTSGGSRYFNLMNHISSTNDASLLQSSASVPVMQVPTKWCFIPDMPDSERDEAAETTTTERQQQWQQHSTPN</sequence>